<keyword evidence="3" id="KW-1185">Reference proteome</keyword>
<feature type="signal peptide" evidence="1">
    <location>
        <begin position="1"/>
        <end position="18"/>
    </location>
</feature>
<organism evidence="2 3">
    <name type="scientific">Viridibacterium curvum</name>
    <dbReference type="NCBI Taxonomy" id="1101404"/>
    <lineage>
        <taxon>Bacteria</taxon>
        <taxon>Pseudomonadati</taxon>
        <taxon>Pseudomonadota</taxon>
        <taxon>Betaproteobacteria</taxon>
        <taxon>Rhodocyclales</taxon>
        <taxon>Rhodocyclaceae</taxon>
        <taxon>Viridibacterium</taxon>
    </lineage>
</organism>
<dbReference type="RefSeq" id="WP_345534828.1">
    <property type="nucleotide sequence ID" value="NZ_BAABLD010000017.1"/>
</dbReference>
<gene>
    <name evidence="2" type="ORF">GCM10025770_39290</name>
</gene>
<evidence type="ECO:0008006" key="4">
    <source>
        <dbReference type="Google" id="ProtNLM"/>
    </source>
</evidence>
<dbReference type="Proteomes" id="UP001500547">
    <property type="component" value="Unassembled WGS sequence"/>
</dbReference>
<dbReference type="SUPFAM" id="SSF69318">
    <property type="entry name" value="Integrin alpha N-terminal domain"/>
    <property type="match status" value="1"/>
</dbReference>
<reference evidence="3" key="1">
    <citation type="journal article" date="2019" name="Int. J. Syst. Evol. Microbiol.">
        <title>The Global Catalogue of Microorganisms (GCM) 10K type strain sequencing project: providing services to taxonomists for standard genome sequencing and annotation.</title>
        <authorList>
            <consortium name="The Broad Institute Genomics Platform"/>
            <consortium name="The Broad Institute Genome Sequencing Center for Infectious Disease"/>
            <person name="Wu L."/>
            <person name="Ma J."/>
        </authorList>
    </citation>
    <scope>NUCLEOTIDE SEQUENCE [LARGE SCALE GENOMIC DNA]</scope>
    <source>
        <strain evidence="3">JCM 18715</strain>
    </source>
</reference>
<accession>A0ABP9R9B7</accession>
<dbReference type="InterPro" id="IPR028994">
    <property type="entry name" value="Integrin_alpha_N"/>
</dbReference>
<protein>
    <recommendedName>
        <fullName evidence="4">SH3b domain-containing protein</fullName>
    </recommendedName>
</protein>
<sequence>MKYLACVLLLCMSVAARAEFTVGASLPISEERGGQTTNKLRIGSEVSVESVDGDWVYVFDRLMGFGWLEKRWISAEAPTLAGVQSDYAKIVSDDWAGKLLHAQRAAELVPLEPWGWQKMLEAAKQLGQSETIKLARDALDLLTEKSPALANLSLAVAVASQGESSGLGNALPNEGPLVLEWLEGSTSNVQEIHRLYSLTGQALGLTGLDHVVQRECGYTDEYVRYRLHPGMSLESLMLVSAQPLQLRAGTGARLSPALKKRVHRLAVKTLLDQGAPRKVVNATQGAIDVMPLDIDRDGKADALVTAQLFRTVRSKTRDGDVEIETEERPDSYTLLMVARNDGKGRFKPEVLFWHHGTEDPEVSYSSTHAGNFIYHAHFDLDGVPSILLRRDDDYGGRYTLFRFDWAAQVWQEKRFQYKGCD</sequence>
<comment type="caution">
    <text evidence="2">The sequence shown here is derived from an EMBL/GenBank/DDBJ whole genome shotgun (WGS) entry which is preliminary data.</text>
</comment>
<name>A0ABP9R9B7_9RHOO</name>
<evidence type="ECO:0000313" key="2">
    <source>
        <dbReference type="EMBL" id="GAA5172698.1"/>
    </source>
</evidence>
<evidence type="ECO:0000256" key="1">
    <source>
        <dbReference type="SAM" id="SignalP"/>
    </source>
</evidence>
<proteinExistence type="predicted"/>
<dbReference type="EMBL" id="BAABLD010000017">
    <property type="protein sequence ID" value="GAA5172698.1"/>
    <property type="molecule type" value="Genomic_DNA"/>
</dbReference>
<evidence type="ECO:0000313" key="3">
    <source>
        <dbReference type="Proteomes" id="UP001500547"/>
    </source>
</evidence>
<keyword evidence="1" id="KW-0732">Signal</keyword>
<feature type="chain" id="PRO_5046689588" description="SH3b domain-containing protein" evidence="1">
    <location>
        <begin position="19"/>
        <end position="421"/>
    </location>
</feature>